<keyword evidence="5 10" id="KW-0375">Hydrogen ion transport</keyword>
<dbReference type="NCBIfam" id="NF001851">
    <property type="entry name" value="PRK00571.2-4"/>
    <property type="match status" value="1"/>
</dbReference>
<sequence>MAESFKFELVSPERLLLSEQVSAVVAPGSEGYFTAMPGHAPLMTTLKPGVVQATLASGTERRIFVHGGFADINPEGFTLLAEHAVPVEEIDVADLDQQIRNTEEDVADATDAAVRLRAERRLADLRNAKEALGF</sequence>
<accession>A0A3A1WSF6</accession>
<dbReference type="AlphaFoldDB" id="A0A3A1WSF6"/>
<evidence type="ECO:0000256" key="4">
    <source>
        <dbReference type="ARBA" id="ARBA00022448"/>
    </source>
</evidence>
<dbReference type="SUPFAM" id="SSF51344">
    <property type="entry name" value="Epsilon subunit of F1F0-ATP synthase N-terminal domain"/>
    <property type="match status" value="1"/>
</dbReference>
<dbReference type="Gene3D" id="2.60.15.10">
    <property type="entry name" value="F0F1 ATP synthase delta/epsilon subunit, N-terminal"/>
    <property type="match status" value="1"/>
</dbReference>
<comment type="subcellular location">
    <subcellularLocation>
        <location evidence="10">Cell membrane</location>
        <topology evidence="10">Peripheral membrane protein</topology>
    </subcellularLocation>
    <subcellularLocation>
        <location evidence="2">Endomembrane system</location>
        <topology evidence="2">Peripheral membrane protein</topology>
    </subcellularLocation>
</comment>
<dbReference type="GO" id="GO:0012505">
    <property type="term" value="C:endomembrane system"/>
    <property type="evidence" value="ECO:0007669"/>
    <property type="project" value="UniProtKB-SubCell"/>
</dbReference>
<evidence type="ECO:0000256" key="11">
    <source>
        <dbReference type="RuleBase" id="RU003656"/>
    </source>
</evidence>
<comment type="similarity">
    <text evidence="3 10 11">Belongs to the ATPase epsilon chain family.</text>
</comment>
<evidence type="ECO:0000256" key="6">
    <source>
        <dbReference type="ARBA" id="ARBA00023065"/>
    </source>
</evidence>
<dbReference type="GO" id="GO:0046933">
    <property type="term" value="F:proton-transporting ATP synthase activity, rotational mechanism"/>
    <property type="evidence" value="ECO:0007669"/>
    <property type="project" value="UniProtKB-UniRule"/>
</dbReference>
<dbReference type="Pfam" id="PF02823">
    <property type="entry name" value="ATP-synt_DE_N"/>
    <property type="match status" value="1"/>
</dbReference>
<gene>
    <name evidence="10" type="primary">atpC</name>
    <name evidence="14" type="ORF">D3218_11660</name>
</gene>
<evidence type="ECO:0000256" key="9">
    <source>
        <dbReference type="ARBA" id="ARBA00023310"/>
    </source>
</evidence>
<comment type="subunit">
    <text evidence="10 11">F-type ATPases have 2 components, CF(1) - the catalytic core - and CF(0) - the membrane proton channel. CF(1) has five subunits: alpha(3), beta(3), gamma(1), delta(1), epsilon(1). CF(0) has three main subunits: a, b and c.</text>
</comment>
<evidence type="ECO:0000256" key="2">
    <source>
        <dbReference type="ARBA" id="ARBA00004184"/>
    </source>
</evidence>
<keyword evidence="10" id="KW-1003">Cell membrane</keyword>
<evidence type="ECO:0000256" key="8">
    <source>
        <dbReference type="ARBA" id="ARBA00023196"/>
    </source>
</evidence>
<feature type="domain" description="ATP synthase F1 complex delta/epsilon subunit N-terminal" evidence="13">
    <location>
        <begin position="5"/>
        <end position="84"/>
    </location>
</feature>
<dbReference type="InterPro" id="IPR036771">
    <property type="entry name" value="ATPsynth_dsu/esu_N"/>
</dbReference>
<dbReference type="GO" id="GO:0005524">
    <property type="term" value="F:ATP binding"/>
    <property type="evidence" value="ECO:0007669"/>
    <property type="project" value="UniProtKB-UniRule"/>
</dbReference>
<keyword evidence="15" id="KW-1185">Reference proteome</keyword>
<dbReference type="GO" id="GO:0005886">
    <property type="term" value="C:plasma membrane"/>
    <property type="evidence" value="ECO:0007669"/>
    <property type="project" value="UniProtKB-SubCell"/>
</dbReference>
<evidence type="ECO:0000256" key="1">
    <source>
        <dbReference type="ARBA" id="ARBA00003543"/>
    </source>
</evidence>
<evidence type="ECO:0000313" key="14">
    <source>
        <dbReference type="EMBL" id="RIY01038.1"/>
    </source>
</evidence>
<comment type="function">
    <text evidence="1 10">Produces ATP from ADP in the presence of a proton gradient across the membrane.</text>
</comment>
<evidence type="ECO:0000256" key="10">
    <source>
        <dbReference type="HAMAP-Rule" id="MF_00530"/>
    </source>
</evidence>
<feature type="coiled-coil region" evidence="12">
    <location>
        <begin position="92"/>
        <end position="119"/>
    </location>
</feature>
<dbReference type="InterPro" id="IPR020546">
    <property type="entry name" value="ATP_synth_F1_dsu/esu_N"/>
</dbReference>
<dbReference type="Proteomes" id="UP000265750">
    <property type="component" value="Unassembled WGS sequence"/>
</dbReference>
<keyword evidence="7 10" id="KW-0472">Membrane</keyword>
<comment type="caution">
    <text evidence="14">The sequence shown here is derived from an EMBL/GenBank/DDBJ whole genome shotgun (WGS) entry which is preliminary data.</text>
</comment>
<keyword evidence="9 10" id="KW-0066">ATP synthesis</keyword>
<keyword evidence="4 10" id="KW-0813">Transport</keyword>
<dbReference type="HAMAP" id="MF_00530">
    <property type="entry name" value="ATP_synth_epsil_bac"/>
    <property type="match status" value="1"/>
</dbReference>
<evidence type="ECO:0000313" key="15">
    <source>
        <dbReference type="Proteomes" id="UP000265750"/>
    </source>
</evidence>
<organism evidence="14 15">
    <name type="scientific">Aureimonas flava</name>
    <dbReference type="NCBI Taxonomy" id="2320271"/>
    <lineage>
        <taxon>Bacteria</taxon>
        <taxon>Pseudomonadati</taxon>
        <taxon>Pseudomonadota</taxon>
        <taxon>Alphaproteobacteria</taxon>
        <taxon>Hyphomicrobiales</taxon>
        <taxon>Aurantimonadaceae</taxon>
        <taxon>Aureimonas</taxon>
    </lineage>
</organism>
<dbReference type="PANTHER" id="PTHR13822">
    <property type="entry name" value="ATP SYNTHASE DELTA/EPSILON CHAIN"/>
    <property type="match status" value="1"/>
</dbReference>
<evidence type="ECO:0000256" key="5">
    <source>
        <dbReference type="ARBA" id="ARBA00022781"/>
    </source>
</evidence>
<evidence type="ECO:0000259" key="13">
    <source>
        <dbReference type="Pfam" id="PF02823"/>
    </source>
</evidence>
<evidence type="ECO:0000256" key="3">
    <source>
        <dbReference type="ARBA" id="ARBA00005712"/>
    </source>
</evidence>
<dbReference type="GO" id="GO:0045259">
    <property type="term" value="C:proton-transporting ATP synthase complex"/>
    <property type="evidence" value="ECO:0007669"/>
    <property type="project" value="UniProtKB-KW"/>
</dbReference>
<proteinExistence type="inferred from homology"/>
<keyword evidence="8 10" id="KW-0139">CF(1)</keyword>
<dbReference type="OrthoDB" id="9799969at2"/>
<dbReference type="RefSeq" id="WP_119540240.1">
    <property type="nucleotide sequence ID" value="NZ_QYRN01000005.1"/>
</dbReference>
<dbReference type="EMBL" id="QYRN01000005">
    <property type="protein sequence ID" value="RIY01038.1"/>
    <property type="molecule type" value="Genomic_DNA"/>
</dbReference>
<dbReference type="CDD" id="cd12152">
    <property type="entry name" value="F1-ATPase_delta"/>
    <property type="match status" value="1"/>
</dbReference>
<reference evidence="15" key="1">
    <citation type="submission" date="2018-09" db="EMBL/GenBank/DDBJ databases">
        <authorList>
            <person name="Tuo L."/>
        </authorList>
    </citation>
    <scope>NUCLEOTIDE SEQUENCE [LARGE SCALE GENOMIC DNA]</scope>
    <source>
        <strain evidence="15">M2BS4Y-1</strain>
    </source>
</reference>
<keyword evidence="12" id="KW-0175">Coiled coil</keyword>
<dbReference type="InterPro" id="IPR001469">
    <property type="entry name" value="ATP_synth_F1_dsu/esu"/>
</dbReference>
<evidence type="ECO:0000256" key="12">
    <source>
        <dbReference type="SAM" id="Coils"/>
    </source>
</evidence>
<dbReference type="NCBIfam" id="TIGR01216">
    <property type="entry name" value="ATP_synt_epsi"/>
    <property type="match status" value="1"/>
</dbReference>
<dbReference type="PANTHER" id="PTHR13822:SF10">
    <property type="entry name" value="ATP SYNTHASE EPSILON CHAIN, CHLOROPLASTIC"/>
    <property type="match status" value="1"/>
</dbReference>
<name>A0A3A1WSF6_9HYPH</name>
<protein>
    <recommendedName>
        <fullName evidence="10">ATP synthase epsilon chain</fullName>
    </recommendedName>
    <alternativeName>
        <fullName evidence="10">ATP synthase F1 sector epsilon subunit</fullName>
    </alternativeName>
    <alternativeName>
        <fullName evidence="10">F-ATPase epsilon subunit</fullName>
    </alternativeName>
</protein>
<evidence type="ECO:0000256" key="7">
    <source>
        <dbReference type="ARBA" id="ARBA00023136"/>
    </source>
</evidence>
<keyword evidence="6 10" id="KW-0406">Ion transport</keyword>